<accession>A0A370GES2</accession>
<keyword evidence="4" id="KW-1185">Reference proteome</keyword>
<dbReference type="Pfam" id="PF12158">
    <property type="entry name" value="DUF3592"/>
    <property type="match status" value="1"/>
</dbReference>
<keyword evidence="1" id="KW-0812">Transmembrane</keyword>
<evidence type="ECO:0000259" key="2">
    <source>
        <dbReference type="Pfam" id="PF12158"/>
    </source>
</evidence>
<evidence type="ECO:0000256" key="1">
    <source>
        <dbReference type="SAM" id="Phobius"/>
    </source>
</evidence>
<reference evidence="3 4" key="1">
    <citation type="submission" date="2018-07" db="EMBL/GenBank/DDBJ databases">
        <title>Genomic Encyclopedia of Type Strains, Phase IV (KMG-IV): sequencing the most valuable type-strain genomes for metagenomic binning, comparative biology and taxonomic classification.</title>
        <authorList>
            <person name="Goeker M."/>
        </authorList>
    </citation>
    <scope>NUCLEOTIDE SEQUENCE [LARGE SCALE GENOMIC DNA]</scope>
    <source>
        <strain evidence="3 4">DSM 16500</strain>
    </source>
</reference>
<dbReference type="InterPro" id="IPR021994">
    <property type="entry name" value="DUF3592"/>
</dbReference>
<dbReference type="EMBL" id="QQAX01000018">
    <property type="protein sequence ID" value="RDI41706.1"/>
    <property type="molecule type" value="Genomic_DNA"/>
</dbReference>
<feature type="domain" description="DUF3592" evidence="2">
    <location>
        <begin position="59"/>
        <end position="134"/>
    </location>
</feature>
<comment type="caution">
    <text evidence="3">The sequence shown here is derived from an EMBL/GenBank/DDBJ whole genome shotgun (WGS) entry which is preliminary data.</text>
</comment>
<organism evidence="3 4">
    <name type="scientific">Aquicella lusitana</name>
    <dbReference type="NCBI Taxonomy" id="254246"/>
    <lineage>
        <taxon>Bacteria</taxon>
        <taxon>Pseudomonadati</taxon>
        <taxon>Pseudomonadota</taxon>
        <taxon>Gammaproteobacteria</taxon>
        <taxon>Legionellales</taxon>
        <taxon>Coxiellaceae</taxon>
        <taxon>Aquicella</taxon>
    </lineage>
</organism>
<dbReference type="Proteomes" id="UP000254720">
    <property type="component" value="Unassembled WGS sequence"/>
</dbReference>
<keyword evidence="1" id="KW-1133">Transmembrane helix</keyword>
<keyword evidence="1" id="KW-0472">Membrane</keyword>
<dbReference type="RefSeq" id="WP_114834875.1">
    <property type="nucleotide sequence ID" value="NZ_LR699114.1"/>
</dbReference>
<evidence type="ECO:0000313" key="4">
    <source>
        <dbReference type="Proteomes" id="UP000254720"/>
    </source>
</evidence>
<name>A0A370GES2_9COXI</name>
<feature type="transmembrane region" description="Helical" evidence="1">
    <location>
        <begin position="14"/>
        <end position="35"/>
    </location>
</feature>
<protein>
    <submittedName>
        <fullName evidence="3">Uncharacterized protein DUF3592</fullName>
    </submittedName>
</protein>
<evidence type="ECO:0000313" key="3">
    <source>
        <dbReference type="EMBL" id="RDI41706.1"/>
    </source>
</evidence>
<sequence length="179" mass="20954">MNMWKRHLSPKKRITLLIGQFVVLVICIGYIEYFYTTRLLPDKRAQAVFNSADCFLVSKKLNTRNYPKHVYRADFLVSYNVNNVQYNRWAFGNGMDRSFSESKGEQEAILARYEVGKTYQCWYDPEDPQLVVLVMRHDWRVTFPLILPAVVAVIMLYYFLTNAVGLMGMMGTVISKRKK</sequence>
<feature type="transmembrane region" description="Helical" evidence="1">
    <location>
        <begin position="145"/>
        <end position="169"/>
    </location>
</feature>
<gene>
    <name evidence="3" type="ORF">C8D86_11829</name>
</gene>
<dbReference type="AlphaFoldDB" id="A0A370GES2"/>
<proteinExistence type="predicted"/>
<dbReference type="OrthoDB" id="239334at2"/>